<geneLocation type="plasmid" evidence="1 2">
    <name>pKPHS1</name>
</geneLocation>
<keyword evidence="2" id="KW-1185">Reference proteome</keyword>
<keyword evidence="1" id="KW-0614">Plasmid</keyword>
<dbReference type="HOGENOM" id="CLU_1967197_0_0_6"/>
<dbReference type="PATRIC" id="fig|1125630.4.peg.5258"/>
<dbReference type="KEGG" id="kpm:KPHS_p100710"/>
<dbReference type="Proteomes" id="UP000007841">
    <property type="component" value="Plasmid pKPHS1"/>
</dbReference>
<dbReference type="EMBL" id="CP003223">
    <property type="protein sequence ID" value="AEW91979.1"/>
    <property type="molecule type" value="Genomic_DNA"/>
</dbReference>
<gene>
    <name evidence="1" type="ordered locus">KPHS_p100710</name>
</gene>
<accession>A0A0H3GVJ2</accession>
<reference evidence="2" key="1">
    <citation type="journal article" date="2012" name="J. Bacteriol.">
        <title>Complete genome sequence of Klebsiella pneumoniae subsp. pneumoniae HS11286, a multidrug-resistant strain isolated from human sputum.</title>
        <authorList>
            <person name="Liu P."/>
            <person name="Li P."/>
            <person name="Jiang X."/>
            <person name="Bi D."/>
            <person name="Xie Y."/>
            <person name="Tai C."/>
            <person name="Deng Z."/>
            <person name="Rajakumar K."/>
            <person name="Ou H.Y."/>
        </authorList>
    </citation>
    <scope>NUCLEOTIDE SEQUENCE [LARGE SCALE GENOMIC DNA]</scope>
    <source>
        <strain evidence="2">HS11286</strain>
        <plasmid evidence="2">pKPHS1</plasmid>
    </source>
</reference>
<dbReference type="GeneID" id="11817967"/>
<dbReference type="RefSeq" id="WP_014342130.1">
    <property type="nucleotide sequence ID" value="NC_016838.1"/>
</dbReference>
<dbReference type="InterPro" id="IPR024411">
    <property type="entry name" value="Tail_terminator_phage"/>
</dbReference>
<dbReference type="Pfam" id="PF12691">
    <property type="entry name" value="Phage_tail_terminator_6"/>
    <property type="match status" value="1"/>
</dbReference>
<name>A0A0H3GVJ2_KLEPH</name>
<sequence>MFVEAFAKLIQKNGLGKVGTDIFCHYMPAKVKSGILLINPNTGIAIDPDLQGFYFDSFTIVVRNASITKSVEMANKIMDILPVSNVESDGVFFKMVRPMAMPITYPINDGSLIETGIPLEFAGYFIELNK</sequence>
<evidence type="ECO:0000313" key="1">
    <source>
        <dbReference type="EMBL" id="AEW91979.1"/>
    </source>
</evidence>
<dbReference type="RefSeq" id="YP_005220878.1">
    <property type="nucleotide sequence ID" value="NC_016838.1"/>
</dbReference>
<proteinExistence type="predicted"/>
<dbReference type="AlphaFoldDB" id="A0A0H3GVJ2"/>
<organism evidence="1 2">
    <name type="scientific">Klebsiella pneumoniae subsp. pneumoniae (strain HS11286)</name>
    <dbReference type="NCBI Taxonomy" id="1125630"/>
    <lineage>
        <taxon>Bacteria</taxon>
        <taxon>Pseudomonadati</taxon>
        <taxon>Pseudomonadota</taxon>
        <taxon>Gammaproteobacteria</taxon>
        <taxon>Enterobacterales</taxon>
        <taxon>Enterobacteriaceae</taxon>
        <taxon>Klebsiella/Raoultella group</taxon>
        <taxon>Klebsiella</taxon>
        <taxon>Klebsiella pneumoniae complex</taxon>
    </lineage>
</organism>
<evidence type="ECO:0000313" key="2">
    <source>
        <dbReference type="Proteomes" id="UP000007841"/>
    </source>
</evidence>
<protein>
    <submittedName>
        <fullName evidence="1">Uncharacterized protein</fullName>
    </submittedName>
</protein>